<feature type="region of interest" description="Disordered" evidence="1">
    <location>
        <begin position="1"/>
        <end position="79"/>
    </location>
</feature>
<feature type="compositionally biased region" description="Polar residues" evidence="1">
    <location>
        <begin position="46"/>
        <end position="60"/>
    </location>
</feature>
<protein>
    <submittedName>
        <fullName evidence="2">Uncharacterized protein</fullName>
    </submittedName>
</protein>
<sequence length="552" mass="63296">MSIRNSEFEDQPETSFEDMDTTIAKDVGRNVGSPRGSREVAGIITPSISATSSDGTTFSRSGDRFIGGNRTEEEEEDEEVDEEFLNDFQEFQNRKEDFDDVLRTFLTLRGSRGKSYGSDRDELSAMFSKKMSIGRPTGVRQPRSMMELKSRPTSNGISSQMSNSLSAGDLRVQSNNTVRFKKSMPSLSNYNHTIQEEEEEEEEGSPNWRRHQKPYLNEFIEGEEEEEDADKDFIFDENLIQPQFLNKTSEASPLKLSPSQYEIVRDDTLLTPRLHKRHRDWNTVEQLDSFKESAPIVSRRRPAKSSSATSRIKIIKQEIDHNTPIKNGRMYYNPKTMKWEGNEQILDKFSKLDSIDKKPLLIKTKSQTTNTTRQESFAKLSTANSRSSKRIRNPRIVGKMMYDDENLRWINVNGNDEEHDLFAGIKDVKPTFSGSPHSNRNGKSHISPFLRSHSQLLPSTGDEYISDRLNSTRYHSLGAGTTNRDSSPDPVFQLSSKLLEKFCHEENRWNRKVGAWFLLGNKELKTGQVTKEQNSNSYMFEIRNMVINSTRA</sequence>
<organism evidence="2 3">
    <name type="scientific">Torulaspora globosa</name>
    <dbReference type="NCBI Taxonomy" id="48254"/>
    <lineage>
        <taxon>Eukaryota</taxon>
        <taxon>Fungi</taxon>
        <taxon>Dikarya</taxon>
        <taxon>Ascomycota</taxon>
        <taxon>Saccharomycotina</taxon>
        <taxon>Saccharomycetes</taxon>
        <taxon>Saccharomycetales</taxon>
        <taxon>Saccharomycetaceae</taxon>
        <taxon>Torulaspora</taxon>
    </lineage>
</organism>
<feature type="compositionally biased region" description="Acidic residues" evidence="1">
    <location>
        <begin position="8"/>
        <end position="20"/>
    </location>
</feature>
<dbReference type="GO" id="GO:0005096">
    <property type="term" value="F:GTPase activator activity"/>
    <property type="evidence" value="ECO:0007669"/>
    <property type="project" value="InterPro"/>
</dbReference>
<evidence type="ECO:0000313" key="3">
    <source>
        <dbReference type="Proteomes" id="UP000510647"/>
    </source>
</evidence>
<dbReference type="GO" id="GO:1990334">
    <property type="term" value="C:Bfa1-Bub2 complex"/>
    <property type="evidence" value="ECO:0007669"/>
    <property type="project" value="InterPro"/>
</dbReference>
<gene>
    <name evidence="2" type="ORF">HG537_0H04100</name>
</gene>
<name>A0A7H9I0D2_9SACH</name>
<reference evidence="2 3" key="1">
    <citation type="submission" date="2020-06" db="EMBL/GenBank/DDBJ databases">
        <title>The yeast mating-type switching endonuclease HO is a domesticated member of an unorthodox homing genetic element family.</title>
        <authorList>
            <person name="Coughlan A.Y."/>
            <person name="Lombardi L."/>
            <person name="Braun-Galleani S."/>
            <person name="Martos A.R."/>
            <person name="Galeote V."/>
            <person name="Bigey F."/>
            <person name="Dequin S."/>
            <person name="Byrne K.P."/>
            <person name="Wolfe K.H."/>
        </authorList>
    </citation>
    <scope>NUCLEOTIDE SEQUENCE [LARGE SCALE GENOMIC DNA]</scope>
    <source>
        <strain evidence="2 3">CBS2947</strain>
    </source>
</reference>
<dbReference type="PANTHER" id="PTHR35140">
    <property type="entry name" value="MITOTIC CHECK POINT PROTEIN BFA1"/>
    <property type="match status" value="1"/>
</dbReference>
<evidence type="ECO:0000313" key="2">
    <source>
        <dbReference type="EMBL" id="QLQ82647.1"/>
    </source>
</evidence>
<dbReference type="AlphaFoldDB" id="A0A7H9I0D2"/>
<dbReference type="OrthoDB" id="19159at2759"/>
<dbReference type="Proteomes" id="UP000510647">
    <property type="component" value="Chromosome 8"/>
</dbReference>
<feature type="region of interest" description="Disordered" evidence="1">
    <location>
        <begin position="188"/>
        <end position="210"/>
    </location>
</feature>
<proteinExistence type="predicted"/>
<dbReference type="EMBL" id="CP059274">
    <property type="protein sequence ID" value="QLQ82647.1"/>
    <property type="molecule type" value="Genomic_DNA"/>
</dbReference>
<dbReference type="PANTHER" id="PTHR35140:SF1">
    <property type="entry name" value="MITOTIC CHECK POINT PROTEIN BFA1"/>
    <property type="match status" value="1"/>
</dbReference>
<dbReference type="GO" id="GO:0031578">
    <property type="term" value="P:mitotic spindle orientation checkpoint signaling"/>
    <property type="evidence" value="ECO:0007669"/>
    <property type="project" value="TreeGrafter"/>
</dbReference>
<evidence type="ECO:0000256" key="1">
    <source>
        <dbReference type="SAM" id="MobiDB-lite"/>
    </source>
</evidence>
<dbReference type="InterPro" id="IPR034586">
    <property type="entry name" value="Bfa1/Byr4"/>
</dbReference>
<dbReference type="GO" id="GO:0044732">
    <property type="term" value="C:mitotic spindle pole body"/>
    <property type="evidence" value="ECO:0007669"/>
    <property type="project" value="TreeGrafter"/>
</dbReference>
<keyword evidence="3" id="KW-1185">Reference proteome</keyword>
<accession>A0A7H9I0D2</accession>